<comment type="caution">
    <text evidence="2">The sequence shown here is derived from an EMBL/GenBank/DDBJ whole genome shotgun (WGS) entry which is preliminary data.</text>
</comment>
<evidence type="ECO:0000313" key="3">
    <source>
        <dbReference type="Proteomes" id="UP000219689"/>
    </source>
</evidence>
<keyword evidence="1" id="KW-0472">Membrane</keyword>
<feature type="transmembrane region" description="Helical" evidence="1">
    <location>
        <begin position="35"/>
        <end position="55"/>
    </location>
</feature>
<keyword evidence="3" id="KW-1185">Reference proteome</keyword>
<dbReference type="Proteomes" id="UP000219689">
    <property type="component" value="Unassembled WGS sequence"/>
</dbReference>
<accession>A0A2A5QPK0</accession>
<dbReference type="OrthoDB" id="177830at2157"/>
<sequence>MRISKGALLVVIAVLIPFVVEFRTALSWFGITLSALETAVLGIAVVLAVLLWAVWPPSETTESESVRSG</sequence>
<feature type="transmembrane region" description="Helical" evidence="1">
    <location>
        <begin position="7"/>
        <end position="29"/>
    </location>
</feature>
<reference evidence="2 3" key="1">
    <citation type="submission" date="2017-09" db="EMBL/GenBank/DDBJ databases">
        <title>Genome sequences of Natrinema ejinorence JCM 13890T.</title>
        <authorList>
            <person name="Roh S.W."/>
            <person name="Kim Y.B."/>
            <person name="Kim J.Y."/>
        </authorList>
    </citation>
    <scope>NUCLEOTIDE SEQUENCE [LARGE SCALE GENOMIC DNA]</scope>
    <source>
        <strain evidence="2 3">JCM 13890</strain>
    </source>
</reference>
<name>A0A2A5QPK0_9EURY</name>
<gene>
    <name evidence="2" type="ORF">CP557_19900</name>
</gene>
<keyword evidence="1" id="KW-1133">Transmembrane helix</keyword>
<keyword evidence="1" id="KW-0812">Transmembrane</keyword>
<dbReference type="RefSeq" id="WP_097381781.1">
    <property type="nucleotide sequence ID" value="NZ_NXNI01000002.1"/>
</dbReference>
<evidence type="ECO:0000313" key="2">
    <source>
        <dbReference type="EMBL" id="PCR88760.1"/>
    </source>
</evidence>
<organism evidence="2 3">
    <name type="scientific">Natrinema ejinorense</name>
    <dbReference type="NCBI Taxonomy" id="373386"/>
    <lineage>
        <taxon>Archaea</taxon>
        <taxon>Methanobacteriati</taxon>
        <taxon>Methanobacteriota</taxon>
        <taxon>Stenosarchaea group</taxon>
        <taxon>Halobacteria</taxon>
        <taxon>Halobacteriales</taxon>
        <taxon>Natrialbaceae</taxon>
        <taxon>Natrinema</taxon>
    </lineage>
</organism>
<proteinExistence type="predicted"/>
<dbReference type="AlphaFoldDB" id="A0A2A5QPK0"/>
<dbReference type="EMBL" id="NXNI01000002">
    <property type="protein sequence ID" value="PCR88760.1"/>
    <property type="molecule type" value="Genomic_DNA"/>
</dbReference>
<protein>
    <submittedName>
        <fullName evidence="2">CbaC protein</fullName>
    </submittedName>
</protein>
<evidence type="ECO:0000256" key="1">
    <source>
        <dbReference type="SAM" id="Phobius"/>
    </source>
</evidence>